<comment type="caution">
    <text evidence="2">The sequence shown here is derived from an EMBL/GenBank/DDBJ whole genome shotgun (WGS) entry which is preliminary data.</text>
</comment>
<dbReference type="AlphaFoldDB" id="A0A844G8J3"/>
<dbReference type="EMBL" id="WLYX01000001">
    <property type="protein sequence ID" value="MTD32706.1"/>
    <property type="molecule type" value="Genomic_DNA"/>
</dbReference>
<protein>
    <submittedName>
        <fullName evidence="2">Uncharacterized protein</fullName>
    </submittedName>
</protein>
<evidence type="ECO:0000313" key="3">
    <source>
        <dbReference type="Proteomes" id="UP000446658"/>
    </source>
</evidence>
<name>A0A844G8J3_9NEIS</name>
<accession>A0A844G8J3</accession>
<dbReference type="Proteomes" id="UP000446658">
    <property type="component" value="Unassembled WGS sequence"/>
</dbReference>
<proteinExistence type="predicted"/>
<organism evidence="2 3">
    <name type="scientific">Paludibacterium denitrificans</name>
    <dbReference type="NCBI Taxonomy" id="2675226"/>
    <lineage>
        <taxon>Bacteria</taxon>
        <taxon>Pseudomonadati</taxon>
        <taxon>Pseudomonadota</taxon>
        <taxon>Betaproteobacteria</taxon>
        <taxon>Neisseriales</taxon>
        <taxon>Chromobacteriaceae</taxon>
        <taxon>Paludibacterium</taxon>
    </lineage>
</organism>
<feature type="region of interest" description="Disordered" evidence="1">
    <location>
        <begin position="1"/>
        <end position="38"/>
    </location>
</feature>
<keyword evidence="3" id="KW-1185">Reference proteome</keyword>
<reference evidence="2 3" key="1">
    <citation type="submission" date="2019-11" db="EMBL/GenBank/DDBJ databases">
        <title>Draft genome sequence of Paludibacterium sp. dN18-1.</title>
        <authorList>
            <person name="Im W.-T."/>
        </authorList>
    </citation>
    <scope>NUCLEOTIDE SEQUENCE [LARGE SCALE GENOMIC DNA]</scope>
    <source>
        <strain evidence="3">dN 18-1</strain>
    </source>
</reference>
<gene>
    <name evidence="2" type="ORF">GKE73_03575</name>
</gene>
<evidence type="ECO:0000313" key="2">
    <source>
        <dbReference type="EMBL" id="MTD32706.1"/>
    </source>
</evidence>
<evidence type="ECO:0000256" key="1">
    <source>
        <dbReference type="SAM" id="MobiDB-lite"/>
    </source>
</evidence>
<sequence length="63" mass="6728">MAVAPLTWPRNGAQPVRAASPAVNTPAEAVSPGPAIKPVGRLLTTERVRPTSPALHDDEWEEF</sequence>